<protein>
    <submittedName>
        <fullName evidence="3">Uncharacterized protein</fullName>
    </submittedName>
</protein>
<proteinExistence type="predicted"/>
<evidence type="ECO:0000313" key="3">
    <source>
        <dbReference type="EMBL" id="AFC24466.1"/>
    </source>
</evidence>
<keyword evidence="2" id="KW-0472">Membrane</keyword>
<dbReference type="KEGG" id="sgn:SGRA_1731"/>
<feature type="coiled-coil region" evidence="1">
    <location>
        <begin position="292"/>
        <end position="319"/>
    </location>
</feature>
<feature type="transmembrane region" description="Helical" evidence="2">
    <location>
        <begin position="58"/>
        <end position="76"/>
    </location>
</feature>
<gene>
    <name evidence="3" type="ordered locus">SGRA_1731</name>
</gene>
<evidence type="ECO:0000313" key="4">
    <source>
        <dbReference type="Proteomes" id="UP000007519"/>
    </source>
</evidence>
<organism evidence="3 4">
    <name type="scientific">Saprospira grandis (strain Lewin)</name>
    <dbReference type="NCBI Taxonomy" id="984262"/>
    <lineage>
        <taxon>Bacteria</taxon>
        <taxon>Pseudomonadati</taxon>
        <taxon>Bacteroidota</taxon>
        <taxon>Saprospiria</taxon>
        <taxon>Saprospirales</taxon>
        <taxon>Saprospiraceae</taxon>
        <taxon>Saprospira</taxon>
    </lineage>
</organism>
<keyword evidence="2" id="KW-0812">Transmembrane</keyword>
<dbReference type="Proteomes" id="UP000007519">
    <property type="component" value="Chromosome"/>
</dbReference>
<dbReference type="RefSeq" id="WP_015692099.1">
    <property type="nucleotide sequence ID" value="NC_016940.1"/>
</dbReference>
<dbReference type="OrthoDB" id="9818122at2"/>
<dbReference type="STRING" id="984262.SGRA_1731"/>
<keyword evidence="4" id="KW-1185">Reference proteome</keyword>
<evidence type="ECO:0000256" key="1">
    <source>
        <dbReference type="SAM" id="Coils"/>
    </source>
</evidence>
<accession>H6KZ76</accession>
<dbReference type="HOGENOM" id="CLU_660372_0_0_10"/>
<name>H6KZ76_SAPGL</name>
<sequence length="416" mass="47206">MNNNYKIERDLPPLSSEKIAQYQDFEALMGQFEAQTGQAEKPQAAEEPKAKTPAAIRYGLGAAMAILLAILSWWMLPKESAKNQDVLNFLPEYEAYAAALPPQLEAQQGELPQDLRCRIIQTPLASYQAGLLPLAQESGDFVWQKAVWQLQTEAENLQLFWPEKGNLALYRFNAANQSWQPMATAETAALQAQIEAEFPLPKKPLAPEKLKENMQVFNVDLDAQEFPTLAQYKELLWVAPKSKIKGDWFEVNWTDISIQKQDELHYQLQLKNKDQKLSLAVQPLIPYTQASQARYQKELAQYEEKLAAQKEQRALALAKAEQQLIQESGSWAYGQNTPWQEVLASDKTLTIQNENGEQLALKELIIETEEGLVYRSNAQKPLLPKAKIKNLWGLDAQNQLWQQQANGQFKALGKLK</sequence>
<evidence type="ECO:0000256" key="2">
    <source>
        <dbReference type="SAM" id="Phobius"/>
    </source>
</evidence>
<keyword evidence="2" id="KW-1133">Transmembrane helix</keyword>
<dbReference type="EMBL" id="CP002831">
    <property type="protein sequence ID" value="AFC24466.1"/>
    <property type="molecule type" value="Genomic_DNA"/>
</dbReference>
<keyword evidence="1" id="KW-0175">Coiled coil</keyword>
<dbReference type="AlphaFoldDB" id="H6KZ76"/>
<reference evidence="3 4" key="1">
    <citation type="journal article" date="2012" name="Stand. Genomic Sci.">
        <title>Complete genome sequencing and analysis of Saprospira grandis str. Lewin, a predatory marine bacterium.</title>
        <authorList>
            <person name="Saw J.H."/>
            <person name="Yuryev A."/>
            <person name="Kanbe M."/>
            <person name="Hou S."/>
            <person name="Young A.G."/>
            <person name="Aizawa S."/>
            <person name="Alam M."/>
        </authorList>
    </citation>
    <scope>NUCLEOTIDE SEQUENCE [LARGE SCALE GENOMIC DNA]</scope>
    <source>
        <strain evidence="3 4">Lewin</strain>
    </source>
</reference>